<dbReference type="RefSeq" id="WP_147139743.1">
    <property type="nucleotide sequence ID" value="NZ_BAABIJ010000002.1"/>
</dbReference>
<proteinExistence type="predicted"/>
<dbReference type="Proteomes" id="UP000321617">
    <property type="component" value="Unassembled WGS sequence"/>
</dbReference>
<comment type="caution">
    <text evidence="1">The sequence shown here is derived from an EMBL/GenBank/DDBJ whole genome shotgun (WGS) entry which is preliminary data.</text>
</comment>
<protein>
    <submittedName>
        <fullName evidence="1">Uncharacterized protein DUF4135</fullName>
    </submittedName>
</protein>
<dbReference type="OrthoDB" id="22038at2"/>
<evidence type="ECO:0000313" key="2">
    <source>
        <dbReference type="Proteomes" id="UP000321617"/>
    </source>
</evidence>
<reference evidence="1 2" key="1">
    <citation type="journal article" date="2013" name="Stand. Genomic Sci.">
        <title>Genomic Encyclopedia of Type Strains, Phase I: The one thousand microbial genomes (KMG-I) project.</title>
        <authorList>
            <person name="Kyrpides N.C."/>
            <person name="Woyke T."/>
            <person name="Eisen J.A."/>
            <person name="Garrity G."/>
            <person name="Lilburn T.G."/>
            <person name="Beck B.J."/>
            <person name="Whitman W.B."/>
            <person name="Hugenholtz P."/>
            <person name="Klenk H.P."/>
        </authorList>
    </citation>
    <scope>NUCLEOTIDE SEQUENCE [LARGE SCALE GENOMIC DNA]</scope>
    <source>
        <strain evidence="1 2">DSM 45044</strain>
    </source>
</reference>
<sequence>MTEVIWETTVEVARNEPGGTIGRVVQAVARGRAGPLFPPLETVIDEDGTTQDSEPAGEAAAGFVAAVLRMERFRPLRDTFETVAAWCERMAALYRDTVAHGVLSPDNGHLFGPLVVEAFTACAADALPDVAKHVATRRHQYLRSLELFLYRFSRDAVAGWPADRRFTGTVVHLSVPDGHSHNGGQRLIRVRLDGGGVIAYRPQPVHGPDRFLAVAEPEEPPASVFDMLNRLPAASGPVRLPTVRSWVGGGDDADCYSWHEWLGGGPSPATAVTGPGYWRRAGALTAACGALGITGWTSERPGGRHGRYQCMSMGLEHVLRAEAGEVYRMVTAAGWEHGAGPTGAPVRLRRAGTRWWLIRVPGRMRPLRGPGDIDRHRQLPDFLTGMFDAWTLICREHDRIADFLADGPVLLSRVSLRPDVEYRQVLWHRITTGAEPPNWSPHPAEREQLERGDVPYFVAEPGDPDLWALWAPPRSSGRIKVSPTIALAGSGGMPSQPRLQRLVRLGELLRDAVVAAKQPAARAGHVLAGMETLPELSFDRAAT</sequence>
<accession>A0A562V3Z3</accession>
<evidence type="ECO:0000313" key="1">
    <source>
        <dbReference type="EMBL" id="TWJ12537.1"/>
    </source>
</evidence>
<name>A0A562V3Z3_9ACTN</name>
<organism evidence="1 2">
    <name type="scientific">Stackebrandtia albiflava</name>
    <dbReference type="NCBI Taxonomy" id="406432"/>
    <lineage>
        <taxon>Bacteria</taxon>
        <taxon>Bacillati</taxon>
        <taxon>Actinomycetota</taxon>
        <taxon>Actinomycetes</taxon>
        <taxon>Glycomycetales</taxon>
        <taxon>Glycomycetaceae</taxon>
        <taxon>Stackebrandtia</taxon>
    </lineage>
</organism>
<dbReference type="EMBL" id="VLLL01000006">
    <property type="protein sequence ID" value="TWJ12537.1"/>
    <property type="molecule type" value="Genomic_DNA"/>
</dbReference>
<keyword evidence="2" id="KW-1185">Reference proteome</keyword>
<gene>
    <name evidence="1" type="ORF">LX16_3296</name>
</gene>
<dbReference type="AlphaFoldDB" id="A0A562V3Z3"/>